<organism evidence="1 2">
    <name type="scientific">Lentzea indica</name>
    <dbReference type="NCBI Taxonomy" id="2604800"/>
    <lineage>
        <taxon>Bacteria</taxon>
        <taxon>Bacillati</taxon>
        <taxon>Actinomycetota</taxon>
        <taxon>Actinomycetes</taxon>
        <taxon>Pseudonocardiales</taxon>
        <taxon>Pseudonocardiaceae</taxon>
        <taxon>Lentzea</taxon>
    </lineage>
</organism>
<name>A0ABX1F9J5_9PSEU</name>
<dbReference type="EMBL" id="VSRL01000001">
    <property type="protein sequence ID" value="NKE55391.1"/>
    <property type="molecule type" value="Genomic_DNA"/>
</dbReference>
<dbReference type="RefSeq" id="WP_167969232.1">
    <property type="nucleotide sequence ID" value="NZ_VSRL01000001.1"/>
</dbReference>
<reference evidence="1 2" key="1">
    <citation type="submission" date="2019-08" db="EMBL/GenBank/DDBJ databases">
        <title>Lentzea from Indian Himalayas.</title>
        <authorList>
            <person name="Mandal S."/>
            <person name="Mallick Gupta A."/>
            <person name="Maiti P.K."/>
            <person name="Sarkar J."/>
            <person name="Mandal S."/>
        </authorList>
    </citation>
    <scope>NUCLEOTIDE SEQUENCE [LARGE SCALE GENOMIC DNA]</scope>
    <source>
        <strain evidence="1 2">PSKA42</strain>
    </source>
</reference>
<keyword evidence="2" id="KW-1185">Reference proteome</keyword>
<dbReference type="Proteomes" id="UP001515943">
    <property type="component" value="Unassembled WGS sequence"/>
</dbReference>
<protein>
    <submittedName>
        <fullName evidence="1">Uncharacterized protein</fullName>
    </submittedName>
</protein>
<gene>
    <name evidence="1" type="ORF">FXN61_00520</name>
</gene>
<proteinExistence type="predicted"/>
<sequence>MSAVWLPVASGSHDRVLALAAALAEAEQSSPVVPGAVVGTAALLYAVRYCLVIRSLPVRPRETAWLLLIAPLLPLEEARSWIADFEGQLGDLEPKQRDVVRSHIGRSFVVLLRATWAAWVAKKLDVLRELSSWLTAMWMLPRISRMNALLRSKMPVWPKHEEQRHQRQRQMRKLRFWGRLLESCVSERHHPKIVTNAAWLAKSCSGLLAEQARTDRPRPEDRLPCPLEVAYMLEINHTTLVITELVEQLATSRRSWRRKVDGAA</sequence>
<evidence type="ECO:0000313" key="1">
    <source>
        <dbReference type="EMBL" id="NKE55391.1"/>
    </source>
</evidence>
<accession>A0ABX1F9J5</accession>
<comment type="caution">
    <text evidence="1">The sequence shown here is derived from an EMBL/GenBank/DDBJ whole genome shotgun (WGS) entry which is preliminary data.</text>
</comment>
<evidence type="ECO:0000313" key="2">
    <source>
        <dbReference type="Proteomes" id="UP001515943"/>
    </source>
</evidence>